<protein>
    <submittedName>
        <fullName evidence="2">Uncharacterized protein</fullName>
    </submittedName>
</protein>
<dbReference type="EMBL" id="JARKHS020027618">
    <property type="protein sequence ID" value="KAK8765217.1"/>
    <property type="molecule type" value="Genomic_DNA"/>
</dbReference>
<dbReference type="Proteomes" id="UP001321473">
    <property type="component" value="Unassembled WGS sequence"/>
</dbReference>
<feature type="region of interest" description="Disordered" evidence="1">
    <location>
        <begin position="1"/>
        <end position="28"/>
    </location>
</feature>
<dbReference type="AlphaFoldDB" id="A0AAQ4DRX7"/>
<gene>
    <name evidence="2" type="ORF">V5799_032175</name>
</gene>
<reference evidence="2 3" key="1">
    <citation type="journal article" date="2023" name="Arcadia Sci">
        <title>De novo assembly of a long-read Amblyomma americanum tick genome.</title>
        <authorList>
            <person name="Chou S."/>
            <person name="Poskanzer K.E."/>
            <person name="Rollins M."/>
            <person name="Thuy-Boun P.S."/>
        </authorList>
    </citation>
    <scope>NUCLEOTIDE SEQUENCE [LARGE SCALE GENOMIC DNA]</scope>
    <source>
        <strain evidence="2">F_SG_1</strain>
        <tissue evidence="2">Salivary glands</tissue>
    </source>
</reference>
<proteinExistence type="predicted"/>
<accession>A0AAQ4DRX7</accession>
<comment type="caution">
    <text evidence="2">The sequence shown here is derived from an EMBL/GenBank/DDBJ whole genome shotgun (WGS) entry which is preliminary data.</text>
</comment>
<evidence type="ECO:0000313" key="3">
    <source>
        <dbReference type="Proteomes" id="UP001321473"/>
    </source>
</evidence>
<keyword evidence="3" id="KW-1185">Reference proteome</keyword>
<name>A0AAQ4DRX7_AMBAM</name>
<sequence>MTTATPLRTTLSGTSSTARRTTTESEPTMKKTYATFAILLLTAVIATTSGRTCPDTECPAGSKAACILDGNDCNCKCVVAADACASVELWCPEGTSRKCSSTHKACVCQCDFY</sequence>
<organism evidence="2 3">
    <name type="scientific">Amblyomma americanum</name>
    <name type="common">Lone star tick</name>
    <dbReference type="NCBI Taxonomy" id="6943"/>
    <lineage>
        <taxon>Eukaryota</taxon>
        <taxon>Metazoa</taxon>
        <taxon>Ecdysozoa</taxon>
        <taxon>Arthropoda</taxon>
        <taxon>Chelicerata</taxon>
        <taxon>Arachnida</taxon>
        <taxon>Acari</taxon>
        <taxon>Parasitiformes</taxon>
        <taxon>Ixodida</taxon>
        <taxon>Ixodoidea</taxon>
        <taxon>Ixodidae</taxon>
        <taxon>Amblyomminae</taxon>
        <taxon>Amblyomma</taxon>
    </lineage>
</organism>
<feature type="compositionally biased region" description="Low complexity" evidence="1">
    <location>
        <begin position="1"/>
        <end position="20"/>
    </location>
</feature>
<evidence type="ECO:0000256" key="1">
    <source>
        <dbReference type="SAM" id="MobiDB-lite"/>
    </source>
</evidence>
<evidence type="ECO:0000313" key="2">
    <source>
        <dbReference type="EMBL" id="KAK8765217.1"/>
    </source>
</evidence>